<evidence type="ECO:0000313" key="3">
    <source>
        <dbReference type="Proteomes" id="UP000037939"/>
    </source>
</evidence>
<dbReference type="OrthoDB" id="9790526at2"/>
<sequence>MIAAARRTNGGGYTLIEMLVVLAILGILAAASWPLAELNGQRVREQQLDRALWQIRGALDQYKHLVDLGEIKAPTESGYPPDLAALANGITGLKSGTTIFLLRRVPRDPFADGALPADQTWGLRAYNSPGDKPEAGKDVYDVYSQSSGTGLNGVPLRQW</sequence>
<dbReference type="EMBL" id="LAQT01000001">
    <property type="protein sequence ID" value="KPC55341.1"/>
    <property type="molecule type" value="Genomic_DNA"/>
</dbReference>
<dbReference type="SUPFAM" id="SSF54523">
    <property type="entry name" value="Pili subunits"/>
    <property type="match status" value="1"/>
</dbReference>
<dbReference type="InterPro" id="IPR012902">
    <property type="entry name" value="N_methyl_site"/>
</dbReference>
<comment type="caution">
    <text evidence="2">The sequence shown here is derived from an EMBL/GenBank/DDBJ whole genome shotgun (WGS) entry which is preliminary data.</text>
</comment>
<evidence type="ECO:0000313" key="2">
    <source>
        <dbReference type="EMBL" id="KPC55341.1"/>
    </source>
</evidence>
<dbReference type="STRING" id="857265.WG78_01750"/>
<dbReference type="AlphaFoldDB" id="A0A0N0GR50"/>
<keyword evidence="1" id="KW-0472">Membrane</keyword>
<keyword evidence="1" id="KW-0812">Transmembrane</keyword>
<reference evidence="2 3" key="1">
    <citation type="submission" date="2015-07" db="EMBL/GenBank/DDBJ databases">
        <title>Draft genome sequence of the Amantichitinum ursilacus IGB-41, a new chitin-degrading bacterium.</title>
        <authorList>
            <person name="Kirstahler P."/>
            <person name="Guenther M."/>
            <person name="Grumaz C."/>
            <person name="Rupp S."/>
            <person name="Zibek S."/>
            <person name="Sohn K."/>
        </authorList>
    </citation>
    <scope>NUCLEOTIDE SEQUENCE [LARGE SCALE GENOMIC DNA]</scope>
    <source>
        <strain evidence="2 3">IGB-41</strain>
    </source>
</reference>
<dbReference type="Proteomes" id="UP000037939">
    <property type="component" value="Unassembled WGS sequence"/>
</dbReference>
<proteinExistence type="predicted"/>
<keyword evidence="3" id="KW-1185">Reference proteome</keyword>
<dbReference type="NCBIfam" id="TIGR02532">
    <property type="entry name" value="IV_pilin_GFxxxE"/>
    <property type="match status" value="1"/>
</dbReference>
<dbReference type="Pfam" id="PF07963">
    <property type="entry name" value="N_methyl"/>
    <property type="match status" value="1"/>
</dbReference>
<evidence type="ECO:0008006" key="4">
    <source>
        <dbReference type="Google" id="ProtNLM"/>
    </source>
</evidence>
<organism evidence="2 3">
    <name type="scientific">Amantichitinum ursilacus</name>
    <dbReference type="NCBI Taxonomy" id="857265"/>
    <lineage>
        <taxon>Bacteria</taxon>
        <taxon>Pseudomonadati</taxon>
        <taxon>Pseudomonadota</taxon>
        <taxon>Betaproteobacteria</taxon>
        <taxon>Neisseriales</taxon>
        <taxon>Chitinibacteraceae</taxon>
        <taxon>Amantichitinum</taxon>
    </lineage>
</organism>
<dbReference type="PROSITE" id="PS00409">
    <property type="entry name" value="PROKAR_NTER_METHYL"/>
    <property type="match status" value="1"/>
</dbReference>
<dbReference type="InterPro" id="IPR045584">
    <property type="entry name" value="Pilin-like"/>
</dbReference>
<dbReference type="Gene3D" id="3.30.700.10">
    <property type="entry name" value="Glycoprotein, Type 4 Pilin"/>
    <property type="match status" value="1"/>
</dbReference>
<protein>
    <recommendedName>
        <fullName evidence="4">Type II secretion system protein G</fullName>
    </recommendedName>
</protein>
<feature type="transmembrane region" description="Helical" evidence="1">
    <location>
        <begin position="12"/>
        <end position="36"/>
    </location>
</feature>
<evidence type="ECO:0000256" key="1">
    <source>
        <dbReference type="SAM" id="Phobius"/>
    </source>
</evidence>
<keyword evidence="1" id="KW-1133">Transmembrane helix</keyword>
<dbReference type="RefSeq" id="WP_053936050.1">
    <property type="nucleotide sequence ID" value="NZ_LAQT01000001.1"/>
</dbReference>
<accession>A0A0N0GR50</accession>
<name>A0A0N0GR50_9NEIS</name>
<gene>
    <name evidence="2" type="ORF">WG78_01750</name>
</gene>